<dbReference type="GO" id="GO:0016787">
    <property type="term" value="F:hydrolase activity"/>
    <property type="evidence" value="ECO:0007669"/>
    <property type="project" value="InterPro"/>
</dbReference>
<dbReference type="InterPro" id="IPR043129">
    <property type="entry name" value="ATPase_NBD"/>
</dbReference>
<evidence type="ECO:0000259" key="2">
    <source>
        <dbReference type="Pfam" id="PF05378"/>
    </source>
</evidence>
<dbReference type="Proteomes" id="UP000479335">
    <property type="component" value="Unassembled WGS sequence"/>
</dbReference>
<feature type="domain" description="Hydantoinase A/oxoprolinase" evidence="1">
    <location>
        <begin position="195"/>
        <end position="364"/>
    </location>
</feature>
<dbReference type="InterPro" id="IPR002821">
    <property type="entry name" value="Hydantoinase_A"/>
</dbReference>
<name>A0A6L8KFY3_9BURK</name>
<evidence type="ECO:0000313" key="3">
    <source>
        <dbReference type="EMBL" id="MYM25597.1"/>
    </source>
</evidence>
<reference evidence="3 4" key="1">
    <citation type="submission" date="2019-12" db="EMBL/GenBank/DDBJ databases">
        <title>Novel species isolated from a subtropical stream in China.</title>
        <authorList>
            <person name="Lu H."/>
        </authorList>
    </citation>
    <scope>NUCLEOTIDE SEQUENCE [LARGE SCALE GENOMIC DNA]</scope>
    <source>
        <strain evidence="3 4">FT135W</strain>
    </source>
</reference>
<dbReference type="AlphaFoldDB" id="A0A6L8KFY3"/>
<gene>
    <name evidence="3" type="ORF">GTP46_23475</name>
</gene>
<sequence>MTYRIGVDVGGTHTDAALLDPQLNCLATAKVRTTPDVMRGIEQAIATVLDSPLSVPREQIGLAMLGTTHCTNALVERQHLQRVGLLRLAAPATLAIPPQAGWPQDLVAAVPLKYAIVCGGYEYDGRVLAELDEQEIRAALRSWRGEIDAVAVCGVFSPISGKQEAQAAQWVRDELGSGIAVTLSSEIGSVGLLERENAAILNAALGVVARRAIGGFRDALSQAGLGHARSYLGQNDGTLMSLELAESYPIMTLGCGPTNSLRGAAFLSGLKDALVVDVGGTTSDIGALIDGFPRESASAVEIGGARLNLRMPDILAIGVGGGTIVRAMGDAVTLGPDSVGYKLNEMAQIFGGDTLTLTDVATAVEAMPALAPHPVRSPLAFCQQAYAVMVERIEEGIDRMKVGSAGVPVVLVGGGSLLLPDALQGTSEVIRPPHFGAANAIGVAIAEISGEIDQIVQVPQGERDTTLAALRSRVLAQAVEAGAQPNAVRIIAEEVTPLAYLPGNACRVRLKAAGPLVC</sequence>
<dbReference type="Pfam" id="PF05378">
    <property type="entry name" value="Hydant_A_N"/>
    <property type="match status" value="1"/>
</dbReference>
<feature type="domain" description="Hydantoinase/oxoprolinase N-terminal" evidence="2">
    <location>
        <begin position="4"/>
        <end position="174"/>
    </location>
</feature>
<accession>A0A6L8KFY3</accession>
<organism evidence="3 4">
    <name type="scientific">Duganella flavida</name>
    <dbReference type="NCBI Taxonomy" id="2692175"/>
    <lineage>
        <taxon>Bacteria</taxon>
        <taxon>Pseudomonadati</taxon>
        <taxon>Pseudomonadota</taxon>
        <taxon>Betaproteobacteria</taxon>
        <taxon>Burkholderiales</taxon>
        <taxon>Oxalobacteraceae</taxon>
        <taxon>Telluria group</taxon>
        <taxon>Duganella</taxon>
    </lineage>
</organism>
<dbReference type="PANTHER" id="PTHR11365:SF10">
    <property type="entry name" value="HYDANTOINASE_OXOPROLINASE"/>
    <property type="match status" value="1"/>
</dbReference>
<dbReference type="RefSeq" id="WP_161009048.1">
    <property type="nucleotide sequence ID" value="NZ_WWCN01000017.1"/>
</dbReference>
<comment type="caution">
    <text evidence="3">The sequence shown here is derived from an EMBL/GenBank/DDBJ whole genome shotgun (WGS) entry which is preliminary data.</text>
</comment>
<keyword evidence="4" id="KW-1185">Reference proteome</keyword>
<dbReference type="EMBL" id="WWCN01000017">
    <property type="protein sequence ID" value="MYM25597.1"/>
    <property type="molecule type" value="Genomic_DNA"/>
</dbReference>
<dbReference type="InterPro" id="IPR045079">
    <property type="entry name" value="Oxoprolinase-like"/>
</dbReference>
<protein>
    <submittedName>
        <fullName evidence="3">ROK family protein</fullName>
    </submittedName>
</protein>
<dbReference type="Pfam" id="PF01968">
    <property type="entry name" value="Hydantoinase_A"/>
    <property type="match status" value="1"/>
</dbReference>
<proteinExistence type="predicted"/>
<dbReference type="InterPro" id="IPR008040">
    <property type="entry name" value="Hydant_A_N"/>
</dbReference>
<dbReference type="Gene3D" id="3.30.420.40">
    <property type="match status" value="1"/>
</dbReference>
<dbReference type="PANTHER" id="PTHR11365">
    <property type="entry name" value="5-OXOPROLINASE RELATED"/>
    <property type="match status" value="1"/>
</dbReference>
<evidence type="ECO:0000313" key="4">
    <source>
        <dbReference type="Proteomes" id="UP000479335"/>
    </source>
</evidence>
<evidence type="ECO:0000259" key="1">
    <source>
        <dbReference type="Pfam" id="PF01968"/>
    </source>
</evidence>
<dbReference type="SUPFAM" id="SSF53067">
    <property type="entry name" value="Actin-like ATPase domain"/>
    <property type="match status" value="2"/>
</dbReference>